<dbReference type="GO" id="GO:0022625">
    <property type="term" value="C:cytosolic large ribosomal subunit"/>
    <property type="evidence" value="ECO:0007669"/>
    <property type="project" value="TreeGrafter"/>
</dbReference>
<dbReference type="InterPro" id="IPR001857">
    <property type="entry name" value="Ribosomal_bL19"/>
</dbReference>
<protein>
    <submittedName>
        <fullName evidence="4">LSU ribosomal protein L19p</fullName>
    </submittedName>
</protein>
<dbReference type="HAMAP" id="MF_00402">
    <property type="entry name" value="Ribosomal_bL19"/>
    <property type="match status" value="1"/>
</dbReference>
<dbReference type="EMBL" id="FAXC01000039">
    <property type="protein sequence ID" value="CUV08286.1"/>
    <property type="molecule type" value="Genomic_DNA"/>
</dbReference>
<dbReference type="PANTHER" id="PTHR15680:SF9">
    <property type="entry name" value="LARGE RIBOSOMAL SUBUNIT PROTEIN BL19M"/>
    <property type="match status" value="1"/>
</dbReference>
<keyword evidence="3" id="KW-0687">Ribonucleoprotein</keyword>
<dbReference type="FunFam" id="2.30.30.790:FF:000001">
    <property type="entry name" value="50S ribosomal protein L19"/>
    <property type="match status" value="1"/>
</dbReference>
<accession>A0A160VD18</accession>
<evidence type="ECO:0000313" key="4">
    <source>
        <dbReference type="EMBL" id="CUV08286.1"/>
    </source>
</evidence>
<gene>
    <name evidence="4" type="ORF">MGWOODY_Mmi347</name>
</gene>
<dbReference type="NCBIfam" id="TIGR01024">
    <property type="entry name" value="rplS_bact"/>
    <property type="match status" value="1"/>
</dbReference>
<dbReference type="PANTHER" id="PTHR15680">
    <property type="entry name" value="RIBOSOMAL PROTEIN L19"/>
    <property type="match status" value="1"/>
</dbReference>
<dbReference type="SUPFAM" id="SSF50104">
    <property type="entry name" value="Translation proteins SH3-like domain"/>
    <property type="match status" value="1"/>
</dbReference>
<comment type="similarity">
    <text evidence="1">Belongs to the bacterial ribosomal protein bL19 family.</text>
</comment>
<name>A0A160VD18_9ZZZZ</name>
<keyword evidence="2 4" id="KW-0689">Ribosomal protein</keyword>
<proteinExistence type="inferred from homology"/>
<organism evidence="4">
    <name type="scientific">hydrothermal vent metagenome</name>
    <dbReference type="NCBI Taxonomy" id="652676"/>
    <lineage>
        <taxon>unclassified sequences</taxon>
        <taxon>metagenomes</taxon>
        <taxon>ecological metagenomes</taxon>
    </lineage>
</organism>
<evidence type="ECO:0000256" key="1">
    <source>
        <dbReference type="ARBA" id="ARBA00005781"/>
    </source>
</evidence>
<evidence type="ECO:0000256" key="2">
    <source>
        <dbReference type="ARBA" id="ARBA00022980"/>
    </source>
</evidence>
<dbReference type="PRINTS" id="PR00061">
    <property type="entry name" value="RIBOSOMALL19"/>
</dbReference>
<dbReference type="Pfam" id="PF01245">
    <property type="entry name" value="Ribosomal_L19"/>
    <property type="match status" value="1"/>
</dbReference>
<dbReference type="PIRSF" id="PIRSF002191">
    <property type="entry name" value="Ribosomal_L19"/>
    <property type="match status" value="1"/>
</dbReference>
<evidence type="ECO:0000256" key="3">
    <source>
        <dbReference type="ARBA" id="ARBA00023274"/>
    </source>
</evidence>
<dbReference type="AlphaFoldDB" id="A0A160VD18"/>
<dbReference type="GO" id="GO:0006412">
    <property type="term" value="P:translation"/>
    <property type="evidence" value="ECO:0007669"/>
    <property type="project" value="InterPro"/>
</dbReference>
<dbReference type="GO" id="GO:0003735">
    <property type="term" value="F:structural constituent of ribosome"/>
    <property type="evidence" value="ECO:0007669"/>
    <property type="project" value="InterPro"/>
</dbReference>
<reference evidence="4" key="1">
    <citation type="submission" date="2015-10" db="EMBL/GenBank/DDBJ databases">
        <authorList>
            <person name="Gilbert D.G."/>
        </authorList>
    </citation>
    <scope>NUCLEOTIDE SEQUENCE</scope>
</reference>
<sequence>MNKIKPIVEEQLKTDVPDFGPGDTIVVDVRVVEGGKERIQKFKGIVMGRRGSDISETFTVRKISAGIGVERIFPIHAPVVNKITVERRGSVRRAKLNYLRKLTGKATRIAEKR</sequence>
<dbReference type="Gene3D" id="2.30.30.790">
    <property type="match status" value="1"/>
</dbReference>
<dbReference type="InterPro" id="IPR038657">
    <property type="entry name" value="Ribosomal_bL19_sf"/>
</dbReference>
<dbReference type="InterPro" id="IPR008991">
    <property type="entry name" value="Translation_prot_SH3-like_sf"/>
</dbReference>